<protein>
    <submittedName>
        <fullName evidence="2">Uncharacterized protein</fullName>
    </submittedName>
</protein>
<sequence>MRHTLAEVCRYGANDTATRGTSPYGRGQDTSAVHARRTADAVWLSMPGMRAAIRRASGAATESRTVRSSLSRVRPRTSLANPLGVSRHSSYALPVVPVEGDHHVQEDDVVQGGDVGEPLVDRQVEQSVGELRGLHGRLHDPVRAVGGPGLGGKRGAARERDVRHGRAP</sequence>
<organism evidence="2 3">
    <name type="scientific">Streptomyces galilaeus</name>
    <dbReference type="NCBI Taxonomy" id="33899"/>
    <lineage>
        <taxon>Bacteria</taxon>
        <taxon>Bacillati</taxon>
        <taxon>Actinomycetota</taxon>
        <taxon>Actinomycetes</taxon>
        <taxon>Kitasatosporales</taxon>
        <taxon>Streptomycetaceae</taxon>
        <taxon>Streptomyces</taxon>
    </lineage>
</organism>
<feature type="compositionally biased region" description="Low complexity" evidence="1">
    <location>
        <begin position="66"/>
        <end position="75"/>
    </location>
</feature>
<dbReference type="RefSeq" id="WP_369277418.1">
    <property type="nucleotide sequence ID" value="NZ_JBJVMZ010000003.1"/>
</dbReference>
<proteinExistence type="predicted"/>
<feature type="region of interest" description="Disordered" evidence="1">
    <location>
        <begin position="56"/>
        <end position="75"/>
    </location>
</feature>
<comment type="caution">
    <text evidence="2">The sequence shown here is derived from an EMBL/GenBank/DDBJ whole genome shotgun (WGS) entry which is preliminary data.</text>
</comment>
<dbReference type="EMBL" id="JBJVNE010000011">
    <property type="protein sequence ID" value="MFM9649097.1"/>
    <property type="molecule type" value="Genomic_DNA"/>
</dbReference>
<evidence type="ECO:0000313" key="2">
    <source>
        <dbReference type="EMBL" id="MFM9649097.1"/>
    </source>
</evidence>
<evidence type="ECO:0000256" key="1">
    <source>
        <dbReference type="SAM" id="MobiDB-lite"/>
    </source>
</evidence>
<gene>
    <name evidence="2" type="ORF">ACKI1S_23495</name>
</gene>
<accession>A0ABW9IMA9</accession>
<reference evidence="2 3" key="1">
    <citation type="submission" date="2024-12" db="EMBL/GenBank/DDBJ databases">
        <title>Forecasting of Potato common scab and diversities of Pathogenic streptomyces spp. in china.</title>
        <authorList>
            <person name="Handique U."/>
            <person name="Wu J."/>
        </authorList>
    </citation>
    <scope>NUCLEOTIDE SEQUENCE [LARGE SCALE GENOMIC DNA]</scope>
    <source>
        <strain evidence="2 3">ZRIMU1585</strain>
    </source>
</reference>
<keyword evidence="3" id="KW-1185">Reference proteome</keyword>
<feature type="compositionally biased region" description="Basic and acidic residues" evidence="1">
    <location>
        <begin position="156"/>
        <end position="168"/>
    </location>
</feature>
<dbReference type="Proteomes" id="UP001631993">
    <property type="component" value="Unassembled WGS sequence"/>
</dbReference>
<evidence type="ECO:0000313" key="3">
    <source>
        <dbReference type="Proteomes" id="UP001631993"/>
    </source>
</evidence>
<feature type="region of interest" description="Disordered" evidence="1">
    <location>
        <begin position="139"/>
        <end position="168"/>
    </location>
</feature>
<name>A0ABW9IMA9_STRGJ</name>